<feature type="region of interest" description="Disordered" evidence="2">
    <location>
        <begin position="46"/>
        <end position="70"/>
    </location>
</feature>
<comment type="caution">
    <text evidence="3">The sequence shown here is derived from an EMBL/GenBank/DDBJ whole genome shotgun (WGS) entry which is preliminary data.</text>
</comment>
<dbReference type="Proteomes" id="UP001371305">
    <property type="component" value="Unassembled WGS sequence"/>
</dbReference>
<evidence type="ECO:0000313" key="3">
    <source>
        <dbReference type="EMBL" id="MEK7951796.1"/>
    </source>
</evidence>
<accession>A0ABU9AXD9</accession>
<proteinExistence type="predicted"/>
<dbReference type="InterPro" id="IPR019734">
    <property type="entry name" value="TPR_rpt"/>
</dbReference>
<reference evidence="3 4" key="1">
    <citation type="submission" date="2024-04" db="EMBL/GenBank/DDBJ databases">
        <title>Luteolibacter sp. isolated from soil.</title>
        <authorList>
            <person name="An J."/>
        </authorList>
    </citation>
    <scope>NUCLEOTIDE SEQUENCE [LARGE SCALE GENOMIC DNA]</scope>
    <source>
        <strain evidence="3 4">Y139</strain>
    </source>
</reference>
<gene>
    <name evidence="3" type="ORF">WKV53_14860</name>
</gene>
<dbReference type="Pfam" id="PF14559">
    <property type="entry name" value="TPR_19"/>
    <property type="match status" value="1"/>
</dbReference>
<sequence length="262" mass="27936">MKSLLIGSSIALVFMMPACKKPVSGGSSIASGGAAVESGAATTAHGAAGGKAEGAEAGKGKVADRGSREELSKSLKSANAAFGKHDIEGTMKVLDEVPEEFRGDPGFLTLRGACYTEKRDFKAALEDFKEAAKKKPGDPSIRFNIAEMSFVTKDWDEAIKAFQVLQSQGAVKGTVGELVDFKLMLCEEGRGNDAEFERRAAENLKEADTLLAAYTKAAMEYRDGKADEAKATLADASAKFTDRGEVSPYYDTMVEFGYDPRK</sequence>
<dbReference type="InterPro" id="IPR011990">
    <property type="entry name" value="TPR-like_helical_dom_sf"/>
</dbReference>
<feature type="repeat" description="TPR" evidence="1">
    <location>
        <begin position="105"/>
        <end position="138"/>
    </location>
</feature>
<dbReference type="EMBL" id="JBBUKT010000005">
    <property type="protein sequence ID" value="MEK7951796.1"/>
    <property type="molecule type" value="Genomic_DNA"/>
</dbReference>
<keyword evidence="1" id="KW-0802">TPR repeat</keyword>
<feature type="compositionally biased region" description="Basic and acidic residues" evidence="2">
    <location>
        <begin position="53"/>
        <end position="70"/>
    </location>
</feature>
<evidence type="ECO:0000256" key="2">
    <source>
        <dbReference type="SAM" id="MobiDB-lite"/>
    </source>
</evidence>
<keyword evidence="4" id="KW-1185">Reference proteome</keyword>
<dbReference type="Gene3D" id="1.25.40.10">
    <property type="entry name" value="Tetratricopeptide repeat domain"/>
    <property type="match status" value="1"/>
</dbReference>
<organism evidence="3 4">
    <name type="scientific">Luteolibacter soli</name>
    <dbReference type="NCBI Taxonomy" id="3135280"/>
    <lineage>
        <taxon>Bacteria</taxon>
        <taxon>Pseudomonadati</taxon>
        <taxon>Verrucomicrobiota</taxon>
        <taxon>Verrucomicrobiia</taxon>
        <taxon>Verrucomicrobiales</taxon>
        <taxon>Verrucomicrobiaceae</taxon>
        <taxon>Luteolibacter</taxon>
    </lineage>
</organism>
<dbReference type="SUPFAM" id="SSF48452">
    <property type="entry name" value="TPR-like"/>
    <property type="match status" value="1"/>
</dbReference>
<name>A0ABU9AXD9_9BACT</name>
<evidence type="ECO:0000256" key="1">
    <source>
        <dbReference type="PROSITE-ProRule" id="PRU00339"/>
    </source>
</evidence>
<dbReference type="PROSITE" id="PS50005">
    <property type="entry name" value="TPR"/>
    <property type="match status" value="1"/>
</dbReference>
<dbReference type="RefSeq" id="WP_341405546.1">
    <property type="nucleotide sequence ID" value="NZ_JBBUKT010000005.1"/>
</dbReference>
<protein>
    <submittedName>
        <fullName evidence="3">Tetratricopeptide repeat protein</fullName>
    </submittedName>
</protein>
<evidence type="ECO:0000313" key="4">
    <source>
        <dbReference type="Proteomes" id="UP001371305"/>
    </source>
</evidence>